<organism evidence="1 2">
    <name type="scientific">Clostridium butyricum</name>
    <dbReference type="NCBI Taxonomy" id="1492"/>
    <lineage>
        <taxon>Bacteria</taxon>
        <taxon>Bacillati</taxon>
        <taxon>Bacillota</taxon>
        <taxon>Clostridia</taxon>
        <taxon>Eubacteriales</taxon>
        <taxon>Clostridiaceae</taxon>
        <taxon>Clostridium</taxon>
    </lineage>
</organism>
<evidence type="ECO:0008006" key="3">
    <source>
        <dbReference type="Google" id="ProtNLM"/>
    </source>
</evidence>
<evidence type="ECO:0000313" key="1">
    <source>
        <dbReference type="EMBL" id="GEQ23344.1"/>
    </source>
</evidence>
<proteinExistence type="predicted"/>
<reference evidence="1 2" key="1">
    <citation type="submission" date="2019-07" db="EMBL/GenBank/DDBJ databases">
        <title>Whole genome shotgun sequence of Clostridium butyricum NBRC 3858.</title>
        <authorList>
            <person name="Hosoyama A."/>
            <person name="Uohara A."/>
            <person name="Ohji S."/>
            <person name="Ichikawa N."/>
        </authorList>
    </citation>
    <scope>NUCLEOTIDE SEQUENCE [LARGE SCALE GENOMIC DNA]</scope>
    <source>
        <strain evidence="1 2">NBRC 3858</strain>
    </source>
</reference>
<accession>A0A512TST4</accession>
<dbReference type="Pfam" id="PF17248">
    <property type="entry name" value="DUF5317"/>
    <property type="match status" value="1"/>
</dbReference>
<dbReference type="EMBL" id="BKBC01000101">
    <property type="protein sequence ID" value="GEQ23344.1"/>
    <property type="molecule type" value="Genomic_DNA"/>
</dbReference>
<dbReference type="InterPro" id="IPR035168">
    <property type="entry name" value="DUF5317"/>
</dbReference>
<dbReference type="AlphaFoldDB" id="A0A512TST4"/>
<evidence type="ECO:0000313" key="2">
    <source>
        <dbReference type="Proteomes" id="UP000321089"/>
    </source>
</evidence>
<dbReference type="Proteomes" id="UP000321089">
    <property type="component" value="Unassembled WGS sequence"/>
</dbReference>
<gene>
    <name evidence="1" type="ORF">CBU02nite_38500</name>
</gene>
<dbReference type="RefSeq" id="WP_027636969.1">
    <property type="nucleotide sequence ID" value="NZ_BKBC01000101.1"/>
</dbReference>
<protein>
    <recommendedName>
        <fullName evidence="3">DUF5317 domain-containing protein</fullName>
    </recommendedName>
</protein>
<name>A0A512TST4_CLOBU</name>
<sequence length="184" mass="20966">MPETILLAFLYAKLKGNKVSVLFSSWTIYPLVIFEIITFIGQVMSFCGSYTIIESINKLTSIYLIFYLLLVFKYELYIPSIIGSIFIVLGGALNDIVIKANGGFMPVYQSISYLTGRVTLEEYKMVNDIHILGTSETNLKFLTDFIDLGYTILSIGDIFMRVFVFLIIYGAIKKINNQRRKEIC</sequence>
<comment type="caution">
    <text evidence="1">The sequence shown here is derived from an EMBL/GenBank/DDBJ whole genome shotgun (WGS) entry which is preliminary data.</text>
</comment>